<dbReference type="Proteomes" id="UP001549921">
    <property type="component" value="Unassembled WGS sequence"/>
</dbReference>
<feature type="region of interest" description="Disordered" evidence="2">
    <location>
        <begin position="231"/>
        <end position="263"/>
    </location>
</feature>
<proteinExistence type="predicted"/>
<gene>
    <name evidence="4" type="ORF">ABMA28_005044</name>
</gene>
<reference evidence="4 5" key="1">
    <citation type="submission" date="2024-06" db="EMBL/GenBank/DDBJ databases">
        <title>A chromosome-level genome assembly of beet webworm, Loxostege sticticalis.</title>
        <authorList>
            <person name="Zhang Y."/>
        </authorList>
    </citation>
    <scope>NUCLEOTIDE SEQUENCE [LARGE SCALE GENOMIC DNA]</scope>
    <source>
        <strain evidence="4">AQ028</strain>
        <tissue evidence="4">Male pupae</tissue>
    </source>
</reference>
<dbReference type="PROSITE" id="PS50158">
    <property type="entry name" value="ZF_CCHC"/>
    <property type="match status" value="2"/>
</dbReference>
<dbReference type="GO" id="GO:0008270">
    <property type="term" value="F:zinc ion binding"/>
    <property type="evidence" value="ECO:0007669"/>
    <property type="project" value="UniProtKB-KW"/>
</dbReference>
<feature type="domain" description="CCHC-type" evidence="3">
    <location>
        <begin position="688"/>
        <end position="704"/>
    </location>
</feature>
<dbReference type="SUPFAM" id="SSF57756">
    <property type="entry name" value="Retrovirus zinc finger-like domains"/>
    <property type="match status" value="1"/>
</dbReference>
<organism evidence="4 5">
    <name type="scientific">Loxostege sticticalis</name>
    <name type="common">Beet webworm moth</name>
    <dbReference type="NCBI Taxonomy" id="481309"/>
    <lineage>
        <taxon>Eukaryota</taxon>
        <taxon>Metazoa</taxon>
        <taxon>Ecdysozoa</taxon>
        <taxon>Arthropoda</taxon>
        <taxon>Hexapoda</taxon>
        <taxon>Insecta</taxon>
        <taxon>Pterygota</taxon>
        <taxon>Neoptera</taxon>
        <taxon>Endopterygota</taxon>
        <taxon>Lepidoptera</taxon>
        <taxon>Glossata</taxon>
        <taxon>Ditrysia</taxon>
        <taxon>Pyraloidea</taxon>
        <taxon>Crambidae</taxon>
        <taxon>Pyraustinae</taxon>
        <taxon>Loxostege</taxon>
    </lineage>
</organism>
<feature type="compositionally biased region" description="Polar residues" evidence="2">
    <location>
        <begin position="77"/>
        <end position="87"/>
    </location>
</feature>
<feature type="compositionally biased region" description="Low complexity" evidence="2">
    <location>
        <begin position="363"/>
        <end position="390"/>
    </location>
</feature>
<feature type="compositionally biased region" description="Low complexity" evidence="2">
    <location>
        <begin position="405"/>
        <end position="416"/>
    </location>
</feature>
<feature type="compositionally biased region" description="Polar residues" evidence="2">
    <location>
        <begin position="395"/>
        <end position="404"/>
    </location>
</feature>
<dbReference type="InterPro" id="IPR001878">
    <property type="entry name" value="Znf_CCHC"/>
</dbReference>
<sequence>MGGVVTGAAVTATLKRPSKGESRSPAPVDVVPEIGGDIAKQSPAWFDWSAEESGCSTSVDGRSRSRLGKRTREESIGSGSDSDTEIGSSPKEPAYATGRGRSGRWGRPVRTSARVAQASARELLKNDRRKKQSVEAETEAEGWSLKVQKALNRAKYTAREQTAQELVQAIRTATDTILHCAKRSGNVKGVFHRNFNDAAALIKAAVESLAERTLDDEVRRLSEANKRLAKELEDLRKESSAPQQQRREEESTPPASIPASDPMDISIIQSSQLLEREQLEKDIMAKCGAMMSARIEGLNDRLLPEKRRIPLAADRRKDDASDDANFPPLPAKTATPSPSTKSVEPQPSTSGEGGNKAAKKAATKTAAAKAVPKAASKVVAKAASMPAKKAGLQKAQLTTERPITSASQPAAKAPSAGKVTAPTSQPVKGAKAPGKKVTAPASTSKPGRASRSRVRNVAPTKTPAREELRPLPTPPTSMDEGWTTVVKRGSKKTQKGAEQTQQASAKPTKTAVQKLRPPRSSAIVLTLLEGAEEKGVTYQSVIRDARSRINIDEIGITSLKFTKAKTGGKLLEIPGSTSGDKADALANKLKEILPADLVRVTRPVKTADVRISGLDDATTCDEVAAAVAKVGNCAAEAVRVGEIRQSFTGSGSVVVKVPVAVAKKIGQGRLVVGWVSARVQVLENRPMRCYRCLEGGHVRAQCQSETDRSELCYRCGRPDHTAKECSAALHCSVCADHGKPADHKAGGKNCFPPKSNRKAAKPIVQSSAGQVEAMDTAK</sequence>
<comment type="caution">
    <text evidence="4">The sequence shown here is derived from an EMBL/GenBank/DDBJ whole genome shotgun (WGS) entry which is preliminary data.</text>
</comment>
<feature type="compositionally biased region" description="Basic and acidic residues" evidence="2">
    <location>
        <begin position="231"/>
        <end position="250"/>
    </location>
</feature>
<dbReference type="SMART" id="SM00343">
    <property type="entry name" value="ZnF_C2HC"/>
    <property type="match status" value="2"/>
</dbReference>
<name>A0ABD0SP69_LOXSC</name>
<dbReference type="AlphaFoldDB" id="A0ABD0SP69"/>
<evidence type="ECO:0000313" key="5">
    <source>
        <dbReference type="Proteomes" id="UP001549921"/>
    </source>
</evidence>
<feature type="region of interest" description="Disordered" evidence="2">
    <location>
        <begin position="312"/>
        <end position="516"/>
    </location>
</feature>
<accession>A0ABD0SP69</accession>
<feature type="region of interest" description="Disordered" evidence="2">
    <location>
        <begin position="1"/>
        <end position="35"/>
    </location>
</feature>
<feature type="region of interest" description="Disordered" evidence="2">
    <location>
        <begin position="740"/>
        <end position="778"/>
    </location>
</feature>
<feature type="compositionally biased region" description="Polar residues" evidence="2">
    <location>
        <begin position="334"/>
        <end position="350"/>
    </location>
</feature>
<feature type="domain" description="CCHC-type" evidence="3">
    <location>
        <begin position="712"/>
        <end position="725"/>
    </location>
</feature>
<protein>
    <recommendedName>
        <fullName evidence="3">CCHC-type domain-containing protein</fullName>
    </recommendedName>
</protein>
<keyword evidence="1" id="KW-0862">Zinc</keyword>
<evidence type="ECO:0000259" key="3">
    <source>
        <dbReference type="PROSITE" id="PS50158"/>
    </source>
</evidence>
<dbReference type="Pfam" id="PF00098">
    <property type="entry name" value="zf-CCHC"/>
    <property type="match status" value="1"/>
</dbReference>
<keyword evidence="1" id="KW-0479">Metal-binding</keyword>
<keyword evidence="1" id="KW-0863">Zinc-finger</keyword>
<dbReference type="EMBL" id="JBEDNZ010000017">
    <property type="protein sequence ID" value="KAL0821592.1"/>
    <property type="molecule type" value="Genomic_DNA"/>
</dbReference>
<feature type="compositionally biased region" description="Polar residues" evidence="2">
    <location>
        <begin position="496"/>
        <end position="511"/>
    </location>
</feature>
<evidence type="ECO:0000256" key="1">
    <source>
        <dbReference type="PROSITE-ProRule" id="PRU00047"/>
    </source>
</evidence>
<feature type="region of interest" description="Disordered" evidence="2">
    <location>
        <begin position="50"/>
        <end position="112"/>
    </location>
</feature>
<evidence type="ECO:0000256" key="2">
    <source>
        <dbReference type="SAM" id="MobiDB-lite"/>
    </source>
</evidence>
<evidence type="ECO:0000313" key="4">
    <source>
        <dbReference type="EMBL" id="KAL0821592.1"/>
    </source>
</evidence>
<dbReference type="InterPro" id="IPR036875">
    <property type="entry name" value="Znf_CCHC_sf"/>
</dbReference>
<feature type="compositionally biased region" description="Low complexity" evidence="2">
    <location>
        <begin position="1"/>
        <end position="13"/>
    </location>
</feature>
<dbReference type="Gene3D" id="4.10.60.10">
    <property type="entry name" value="Zinc finger, CCHC-type"/>
    <property type="match status" value="1"/>
</dbReference>